<organism evidence="1 2">
    <name type="scientific">Portunus trituberculatus</name>
    <name type="common">Swimming crab</name>
    <name type="synonym">Neptunus trituberculatus</name>
    <dbReference type="NCBI Taxonomy" id="210409"/>
    <lineage>
        <taxon>Eukaryota</taxon>
        <taxon>Metazoa</taxon>
        <taxon>Ecdysozoa</taxon>
        <taxon>Arthropoda</taxon>
        <taxon>Crustacea</taxon>
        <taxon>Multicrustacea</taxon>
        <taxon>Malacostraca</taxon>
        <taxon>Eumalacostraca</taxon>
        <taxon>Eucarida</taxon>
        <taxon>Decapoda</taxon>
        <taxon>Pleocyemata</taxon>
        <taxon>Brachyura</taxon>
        <taxon>Eubrachyura</taxon>
        <taxon>Portunoidea</taxon>
        <taxon>Portunidae</taxon>
        <taxon>Portuninae</taxon>
        <taxon>Portunus</taxon>
    </lineage>
</organism>
<evidence type="ECO:0000313" key="2">
    <source>
        <dbReference type="Proteomes" id="UP000324222"/>
    </source>
</evidence>
<evidence type="ECO:0000313" key="1">
    <source>
        <dbReference type="EMBL" id="MPD01480.1"/>
    </source>
</evidence>
<dbReference type="OrthoDB" id="5959877at2759"/>
<gene>
    <name evidence="1" type="ORF">E2C01_097012</name>
</gene>
<dbReference type="EMBL" id="VSRR010127290">
    <property type="protein sequence ID" value="MPD01480.1"/>
    <property type="molecule type" value="Genomic_DNA"/>
</dbReference>
<sequence length="90" mass="10154">MSVPEFSSMIRNDSRFYYDDPDSLMEGFRNLVYDVIKPRIPDIFTDIPAANLSVVPDPSPDATGAFYLAGSYDGSRPGIFYVNTYHYDAQ</sequence>
<dbReference type="AlphaFoldDB" id="A0A5B7K391"/>
<dbReference type="Proteomes" id="UP000324222">
    <property type="component" value="Unassembled WGS sequence"/>
</dbReference>
<protein>
    <submittedName>
        <fullName evidence="1">Uncharacterized protein</fullName>
    </submittedName>
</protein>
<comment type="caution">
    <text evidence="1">The sequence shown here is derived from an EMBL/GenBank/DDBJ whole genome shotgun (WGS) entry which is preliminary data.</text>
</comment>
<dbReference type="InterPro" id="IPR010281">
    <property type="entry name" value="DUF885"/>
</dbReference>
<accession>A0A5B7K391</accession>
<keyword evidence="2" id="KW-1185">Reference proteome</keyword>
<dbReference type="Pfam" id="PF05960">
    <property type="entry name" value="DUF885"/>
    <property type="match status" value="1"/>
</dbReference>
<name>A0A5B7K391_PORTR</name>
<proteinExistence type="predicted"/>
<reference evidence="1 2" key="1">
    <citation type="submission" date="2019-05" db="EMBL/GenBank/DDBJ databases">
        <title>Another draft genome of Portunus trituberculatus and its Hox gene families provides insights of decapod evolution.</title>
        <authorList>
            <person name="Jeong J.-H."/>
            <person name="Song I."/>
            <person name="Kim S."/>
            <person name="Choi T."/>
            <person name="Kim D."/>
            <person name="Ryu S."/>
            <person name="Kim W."/>
        </authorList>
    </citation>
    <scope>NUCLEOTIDE SEQUENCE [LARGE SCALE GENOMIC DNA]</scope>
    <source>
        <tissue evidence="1">Muscle</tissue>
    </source>
</reference>